<comment type="caution">
    <text evidence="4">The sequence shown here is derived from an EMBL/GenBank/DDBJ whole genome shotgun (WGS) entry which is preliminary data.</text>
</comment>
<accession>A0A931FPE0</accession>
<evidence type="ECO:0000313" key="4">
    <source>
        <dbReference type="EMBL" id="MBF9232328.1"/>
    </source>
</evidence>
<dbReference type="EMBL" id="JADQDO010000001">
    <property type="protein sequence ID" value="MBF9232328.1"/>
    <property type="molecule type" value="Genomic_DNA"/>
</dbReference>
<name>A0A931FPE0_9HYPH</name>
<dbReference type="RefSeq" id="WP_196270288.1">
    <property type="nucleotide sequence ID" value="NZ_JADQDO010000001.1"/>
</dbReference>
<protein>
    <submittedName>
        <fullName evidence="4">Ig-like domain-containing protein</fullName>
    </submittedName>
</protein>
<evidence type="ECO:0000256" key="1">
    <source>
        <dbReference type="ARBA" id="ARBA00022729"/>
    </source>
</evidence>
<dbReference type="InterPro" id="IPR029062">
    <property type="entry name" value="Class_I_gatase-like"/>
</dbReference>
<dbReference type="Gene3D" id="2.60.40.1220">
    <property type="match status" value="1"/>
</dbReference>
<gene>
    <name evidence="4" type="ORF">I2H38_02930</name>
</gene>
<keyword evidence="5" id="KW-1185">Reference proteome</keyword>
<evidence type="ECO:0000313" key="5">
    <source>
        <dbReference type="Proteomes" id="UP000599312"/>
    </source>
</evidence>
<dbReference type="InterPro" id="IPR014755">
    <property type="entry name" value="Cu-Rt/internalin_Ig-like"/>
</dbReference>
<dbReference type="Pfam" id="PF13205">
    <property type="entry name" value="Big_5"/>
    <property type="match status" value="1"/>
</dbReference>
<keyword evidence="1" id="KW-0732">Signal</keyword>
<keyword evidence="2" id="KW-1133">Transmembrane helix</keyword>
<evidence type="ECO:0000256" key="2">
    <source>
        <dbReference type="SAM" id="Phobius"/>
    </source>
</evidence>
<organism evidence="4 5">
    <name type="scientific">Microvirga alba</name>
    <dbReference type="NCBI Taxonomy" id="2791025"/>
    <lineage>
        <taxon>Bacteria</taxon>
        <taxon>Pseudomonadati</taxon>
        <taxon>Pseudomonadota</taxon>
        <taxon>Alphaproteobacteria</taxon>
        <taxon>Hyphomicrobiales</taxon>
        <taxon>Methylobacteriaceae</taxon>
        <taxon>Microvirga</taxon>
    </lineage>
</organism>
<dbReference type="InterPro" id="IPR032812">
    <property type="entry name" value="SbsA_Ig"/>
</dbReference>
<keyword evidence="2" id="KW-0812">Transmembrane</keyword>
<feature type="transmembrane region" description="Helical" evidence="2">
    <location>
        <begin position="30"/>
        <end position="48"/>
    </location>
</feature>
<dbReference type="SUPFAM" id="SSF52317">
    <property type="entry name" value="Class I glutamine amidotransferase-like"/>
    <property type="match status" value="1"/>
</dbReference>
<feature type="domain" description="SbsA Ig-like" evidence="3">
    <location>
        <begin position="53"/>
        <end position="134"/>
    </location>
</feature>
<proteinExistence type="predicted"/>
<evidence type="ECO:0000259" key="3">
    <source>
        <dbReference type="Pfam" id="PF13205"/>
    </source>
</evidence>
<sequence length="753" mass="82894">MRTWHKTFVAATALIDCLRTMQRSEFCSRFALALCPVLVGALLLWFGLARFTPVVVTVTPPDAADGVYPDASLAVSFSQPMSAETVNGRTLTLRDSDGTFIPADISYDAKHRIARVAPKSPLRAGVSYELMVGEDPELRPVSALRLPLAEARKARFKIAQAPESTEGVRAPILIVTDESTPQGAYYGEILRAEGFNLFSVVDLNRLTPEQLVLADIVILAVVSVSGGMAARLEEWVRAGGNLITMAPTGELLPLLGLADAGPPVPNGYLLADAESKSSRGITRETLQIHVPASRFILRDGISVAHLFETATRPLASPAISLRKLGRGHAAAFAYDLARSIIRTRQGNPEWINQERDGLPPRRTNDLFYPDHLDMTKVGIPQADEQQRLLANLILVMNGERRPLPRFWYLPSGRRAAIIMAGDDHATKRGTITAFEKLKAESPPGCRLDAWECYRATSYVDVGTRVTPARVKQFTTAGFEVGIHTETGCKDQDNTWVGLALSQQVNDYGTRRLGIEKQQTHRMHCVIWNGWVDTAKSERAHGIRLSLNYYYWPGSWVLGRPGFMTGSGFPMRFADTDGTALDIYHATTHMVNENGINHASGVRFLIDRALGPEQFFGAFGTHYDYTDRFFDTLLSVAKETGVALVSAEQMLRWLEGRDSSRFDQIAWSDHTLTFRVEVAAGAESIVAMLPRSTSGMGMASIECDDKPVSYRLETIKGLEYALFPVRSGNCRAIYQDGVPPHDGVSGVQPTTRVQ</sequence>
<dbReference type="AlphaFoldDB" id="A0A931FPE0"/>
<keyword evidence="2" id="KW-0472">Membrane</keyword>
<reference evidence="4" key="1">
    <citation type="submission" date="2020-11" db="EMBL/GenBank/DDBJ databases">
        <authorList>
            <person name="Kim M.K."/>
        </authorList>
    </citation>
    <scope>NUCLEOTIDE SEQUENCE</scope>
    <source>
        <strain evidence="4">BT350</strain>
    </source>
</reference>
<dbReference type="Proteomes" id="UP000599312">
    <property type="component" value="Unassembled WGS sequence"/>
</dbReference>